<dbReference type="EMBL" id="BMNK01000001">
    <property type="protein sequence ID" value="GGP02329.1"/>
    <property type="molecule type" value="Genomic_DNA"/>
</dbReference>
<dbReference type="Gene3D" id="1.10.3720.10">
    <property type="entry name" value="MetI-like"/>
    <property type="match status" value="1"/>
</dbReference>
<dbReference type="GO" id="GO:0005886">
    <property type="term" value="C:plasma membrane"/>
    <property type="evidence" value="ECO:0007669"/>
    <property type="project" value="UniProtKB-SubCell"/>
</dbReference>
<organism evidence="10 11">
    <name type="scientific">Nonomuraea glycinis</name>
    <dbReference type="NCBI Taxonomy" id="2047744"/>
    <lineage>
        <taxon>Bacteria</taxon>
        <taxon>Bacillati</taxon>
        <taxon>Actinomycetota</taxon>
        <taxon>Actinomycetes</taxon>
        <taxon>Streptosporangiales</taxon>
        <taxon>Streptosporangiaceae</taxon>
        <taxon>Nonomuraea</taxon>
    </lineage>
</organism>
<evidence type="ECO:0000256" key="1">
    <source>
        <dbReference type="ARBA" id="ARBA00004651"/>
    </source>
</evidence>
<dbReference type="PANTHER" id="PTHR42929">
    <property type="entry name" value="INNER MEMBRANE ABC TRANSPORTER PERMEASE PROTEIN YDCU-RELATED-RELATED"/>
    <property type="match status" value="1"/>
</dbReference>
<dbReference type="Pfam" id="PF00528">
    <property type="entry name" value="BPD_transp_1"/>
    <property type="match status" value="1"/>
</dbReference>
<reference evidence="10" key="2">
    <citation type="submission" date="2020-09" db="EMBL/GenBank/DDBJ databases">
        <authorList>
            <person name="Sun Q."/>
            <person name="Zhou Y."/>
        </authorList>
    </citation>
    <scope>NUCLEOTIDE SEQUENCE</scope>
    <source>
        <strain evidence="10">CGMCC 4.7430</strain>
    </source>
</reference>
<evidence type="ECO:0000313" key="10">
    <source>
        <dbReference type="EMBL" id="GGP02329.1"/>
    </source>
</evidence>
<feature type="transmembrane region" description="Helical" evidence="8">
    <location>
        <begin position="242"/>
        <end position="264"/>
    </location>
</feature>
<dbReference type="PROSITE" id="PS50928">
    <property type="entry name" value="ABC_TM1"/>
    <property type="match status" value="1"/>
</dbReference>
<feature type="transmembrane region" description="Helical" evidence="8">
    <location>
        <begin position="93"/>
        <end position="114"/>
    </location>
</feature>
<dbReference type="AlphaFoldDB" id="A0A918A0M9"/>
<keyword evidence="11" id="KW-1185">Reference proteome</keyword>
<keyword evidence="4" id="KW-1003">Cell membrane</keyword>
<evidence type="ECO:0000256" key="4">
    <source>
        <dbReference type="ARBA" id="ARBA00022475"/>
    </source>
</evidence>
<comment type="caution">
    <text evidence="10">The sequence shown here is derived from an EMBL/GenBank/DDBJ whole genome shotgun (WGS) entry which is preliminary data.</text>
</comment>
<feature type="transmembrane region" description="Helical" evidence="8">
    <location>
        <begin position="53"/>
        <end position="81"/>
    </location>
</feature>
<dbReference type="CDD" id="cd06261">
    <property type="entry name" value="TM_PBP2"/>
    <property type="match status" value="1"/>
</dbReference>
<evidence type="ECO:0000256" key="5">
    <source>
        <dbReference type="ARBA" id="ARBA00022692"/>
    </source>
</evidence>
<dbReference type="PANTHER" id="PTHR42929:SF1">
    <property type="entry name" value="INNER MEMBRANE ABC TRANSPORTER PERMEASE PROTEIN YDCU-RELATED"/>
    <property type="match status" value="1"/>
</dbReference>
<gene>
    <name evidence="10" type="ORF">GCM10012278_09130</name>
</gene>
<evidence type="ECO:0000256" key="3">
    <source>
        <dbReference type="ARBA" id="ARBA00022448"/>
    </source>
</evidence>
<feature type="transmembrane region" description="Helical" evidence="8">
    <location>
        <begin position="7"/>
        <end position="33"/>
    </location>
</feature>
<protein>
    <submittedName>
        <fullName evidence="10">ABC transporter permease</fullName>
    </submittedName>
</protein>
<evidence type="ECO:0000256" key="8">
    <source>
        <dbReference type="RuleBase" id="RU363032"/>
    </source>
</evidence>
<evidence type="ECO:0000256" key="6">
    <source>
        <dbReference type="ARBA" id="ARBA00022989"/>
    </source>
</evidence>
<feature type="transmembrane region" description="Helical" evidence="8">
    <location>
        <begin position="180"/>
        <end position="208"/>
    </location>
</feature>
<dbReference type="RefSeq" id="WP_189137144.1">
    <property type="nucleotide sequence ID" value="NZ_BMNK01000001.1"/>
</dbReference>
<keyword evidence="6 8" id="KW-1133">Transmembrane helix</keyword>
<evidence type="ECO:0000313" key="11">
    <source>
        <dbReference type="Proteomes" id="UP000660745"/>
    </source>
</evidence>
<keyword evidence="3 8" id="KW-0813">Transport</keyword>
<sequence length="273" mass="28593">MRRPKGWLGALPLLAFYAFVFGLPLVALLVGAFTSRGEPTLANMRQSLEGGNLTSIAGSVQVSAVVALLGAVLGTFLAYAVVTSRFAALRHSVLTASGVLANFGGVPLAFFWVATLGNSGVVSGLLGLPTGALYTFWGLVVVYLYFSVPLMVLVMAPALDGLRPQWREAAANNGATSWHYWRYVGLPVLTPALLGGVVLLFGGAFAAYATAAAMGAGTVVPLVTLKIANALTSDVLIGQENVALALSLNMIVIAGLVMAVYLPLQRRSTRWLR</sequence>
<comment type="subcellular location">
    <subcellularLocation>
        <location evidence="1 8">Cell membrane</location>
        <topology evidence="1 8">Multi-pass membrane protein</topology>
    </subcellularLocation>
</comment>
<dbReference type="InterPro" id="IPR035906">
    <property type="entry name" value="MetI-like_sf"/>
</dbReference>
<keyword evidence="5 8" id="KW-0812">Transmembrane</keyword>
<feature type="domain" description="ABC transmembrane type-1" evidence="9">
    <location>
        <begin position="56"/>
        <end position="261"/>
    </location>
</feature>
<evidence type="ECO:0000259" key="9">
    <source>
        <dbReference type="PROSITE" id="PS50928"/>
    </source>
</evidence>
<feature type="transmembrane region" description="Helical" evidence="8">
    <location>
        <begin position="134"/>
        <end position="159"/>
    </location>
</feature>
<dbReference type="SUPFAM" id="SSF161098">
    <property type="entry name" value="MetI-like"/>
    <property type="match status" value="1"/>
</dbReference>
<reference evidence="10" key="1">
    <citation type="journal article" date="2014" name="Int. J. Syst. Evol. Microbiol.">
        <title>Complete genome sequence of Corynebacterium casei LMG S-19264T (=DSM 44701T), isolated from a smear-ripened cheese.</title>
        <authorList>
            <consortium name="US DOE Joint Genome Institute (JGI-PGF)"/>
            <person name="Walter F."/>
            <person name="Albersmeier A."/>
            <person name="Kalinowski J."/>
            <person name="Ruckert C."/>
        </authorList>
    </citation>
    <scope>NUCLEOTIDE SEQUENCE</scope>
    <source>
        <strain evidence="10">CGMCC 4.7430</strain>
    </source>
</reference>
<evidence type="ECO:0000256" key="7">
    <source>
        <dbReference type="ARBA" id="ARBA00023136"/>
    </source>
</evidence>
<accession>A0A918A0M9</accession>
<evidence type="ECO:0000256" key="2">
    <source>
        <dbReference type="ARBA" id="ARBA00007069"/>
    </source>
</evidence>
<dbReference type="GO" id="GO:0055085">
    <property type="term" value="P:transmembrane transport"/>
    <property type="evidence" value="ECO:0007669"/>
    <property type="project" value="InterPro"/>
</dbReference>
<dbReference type="InterPro" id="IPR000515">
    <property type="entry name" value="MetI-like"/>
</dbReference>
<comment type="similarity">
    <text evidence="2">Belongs to the binding-protein-dependent transport system permease family. CysTW subfamily.</text>
</comment>
<name>A0A918A0M9_9ACTN</name>
<keyword evidence="7 8" id="KW-0472">Membrane</keyword>
<dbReference type="Proteomes" id="UP000660745">
    <property type="component" value="Unassembled WGS sequence"/>
</dbReference>
<proteinExistence type="inferred from homology"/>